<dbReference type="InterPro" id="IPR018170">
    <property type="entry name" value="Aldo/ket_reductase_CS"/>
</dbReference>
<comment type="caution">
    <text evidence="7">The sequence shown here is derived from an EMBL/GenBank/DDBJ whole genome shotgun (WGS) entry which is preliminary data.</text>
</comment>
<dbReference type="InterPro" id="IPR036812">
    <property type="entry name" value="NAD(P)_OxRdtase_dom_sf"/>
</dbReference>
<organism evidence="7 8">
    <name type="scientific">Saccharata proteae CBS 121410</name>
    <dbReference type="NCBI Taxonomy" id="1314787"/>
    <lineage>
        <taxon>Eukaryota</taxon>
        <taxon>Fungi</taxon>
        <taxon>Dikarya</taxon>
        <taxon>Ascomycota</taxon>
        <taxon>Pezizomycotina</taxon>
        <taxon>Dothideomycetes</taxon>
        <taxon>Dothideomycetes incertae sedis</taxon>
        <taxon>Botryosphaeriales</taxon>
        <taxon>Saccharataceae</taxon>
        <taxon>Saccharata</taxon>
    </lineage>
</organism>
<dbReference type="PROSITE" id="PS00062">
    <property type="entry name" value="ALDOKETO_REDUCTASE_2"/>
    <property type="match status" value="1"/>
</dbReference>
<accession>A0A9P4HVA7</accession>
<evidence type="ECO:0000256" key="4">
    <source>
        <dbReference type="PIRSR" id="PIRSR000097-2"/>
    </source>
</evidence>
<dbReference type="PROSITE" id="PS00798">
    <property type="entry name" value="ALDOKETO_REDUCTASE_1"/>
    <property type="match status" value="1"/>
</dbReference>
<gene>
    <name evidence="7" type="ORF">K490DRAFT_44822</name>
</gene>
<dbReference type="EMBL" id="ML978725">
    <property type="protein sequence ID" value="KAF2086301.1"/>
    <property type="molecule type" value="Genomic_DNA"/>
</dbReference>
<proteinExistence type="inferred from homology"/>
<dbReference type="PIRSF" id="PIRSF000097">
    <property type="entry name" value="AKR"/>
    <property type="match status" value="1"/>
</dbReference>
<feature type="active site" description="Proton donor" evidence="3">
    <location>
        <position position="51"/>
    </location>
</feature>
<evidence type="ECO:0000256" key="5">
    <source>
        <dbReference type="PIRSR" id="PIRSR000097-3"/>
    </source>
</evidence>
<dbReference type="Pfam" id="PF00248">
    <property type="entry name" value="Aldo_ket_red"/>
    <property type="match status" value="1"/>
</dbReference>
<evidence type="ECO:0000256" key="3">
    <source>
        <dbReference type="PIRSR" id="PIRSR000097-1"/>
    </source>
</evidence>
<dbReference type="PANTHER" id="PTHR11732">
    <property type="entry name" value="ALDO/KETO REDUCTASE"/>
    <property type="match status" value="1"/>
</dbReference>
<protein>
    <submittedName>
        <fullName evidence="7">Alcohol dehydrogenase</fullName>
    </submittedName>
</protein>
<evidence type="ECO:0000256" key="2">
    <source>
        <dbReference type="ARBA" id="ARBA00023002"/>
    </source>
</evidence>
<evidence type="ECO:0000313" key="7">
    <source>
        <dbReference type="EMBL" id="KAF2086301.1"/>
    </source>
</evidence>
<dbReference type="FunFam" id="3.20.20.100:FF:000007">
    <property type="entry name" value="NAD(P)H-dependent D-xylose reductase xyl1"/>
    <property type="match status" value="1"/>
</dbReference>
<dbReference type="AlphaFoldDB" id="A0A9P4HVA7"/>
<dbReference type="InterPro" id="IPR020471">
    <property type="entry name" value="AKR"/>
</dbReference>
<evidence type="ECO:0000313" key="8">
    <source>
        <dbReference type="Proteomes" id="UP000799776"/>
    </source>
</evidence>
<evidence type="ECO:0000256" key="1">
    <source>
        <dbReference type="ARBA" id="ARBA00007905"/>
    </source>
</evidence>
<dbReference type="OrthoDB" id="416253at2759"/>
<dbReference type="PROSITE" id="PS00063">
    <property type="entry name" value="ALDOKETO_REDUCTASE_3"/>
    <property type="match status" value="1"/>
</dbReference>
<feature type="domain" description="NADP-dependent oxidoreductase" evidence="6">
    <location>
        <begin position="18"/>
        <end position="281"/>
    </location>
</feature>
<keyword evidence="8" id="KW-1185">Reference proteome</keyword>
<comment type="similarity">
    <text evidence="1">Belongs to the aldo/keto reductase family.</text>
</comment>
<keyword evidence="2" id="KW-0560">Oxidoreductase</keyword>
<dbReference type="InterPro" id="IPR023210">
    <property type="entry name" value="NADP_OxRdtase_dom"/>
</dbReference>
<feature type="binding site" evidence="4">
    <location>
        <position position="109"/>
    </location>
    <ligand>
        <name>substrate</name>
    </ligand>
</feature>
<dbReference type="PRINTS" id="PR00069">
    <property type="entry name" value="ALDKETRDTASE"/>
</dbReference>
<dbReference type="Gene3D" id="3.20.20.100">
    <property type="entry name" value="NADP-dependent oxidoreductase domain"/>
    <property type="match status" value="1"/>
</dbReference>
<dbReference type="SUPFAM" id="SSF51430">
    <property type="entry name" value="NAD(P)-linked oxidoreductase"/>
    <property type="match status" value="1"/>
</dbReference>
<name>A0A9P4HVA7_9PEZI</name>
<sequence length="323" mass="35829">MPLPAHFTLNTGAKIPAVGFGTWQSAPHEVENAVYTAIKEGYRHIDCAAIYQNEPEVGAAIKKAGVPRSELWITSKLWNSKHAPEDVEPALDGTLKDLGVDYLDLYLMHWPVAFKSGDKYFPVGEDGLFQHADIDIVDTYKAMEKLLDTGKVKAIGVSNFNIRLLEDLLKKTTVVPAVNQIEAHPYLLQPELTQYCKDKGILVQAYSPLGNNQTGEPRTVDDPKVHEIAEKLGMDPGVLLGSWGVQRGTNVLPKSVTPHRIASNLHVKELPQEDFEALNALSRHKRFNFPARWGTDIFDEVGAEKAKQGALELAEDNKKKFLS</sequence>
<dbReference type="Proteomes" id="UP000799776">
    <property type="component" value="Unassembled WGS sequence"/>
</dbReference>
<feature type="site" description="Lowers pKa of active site Tyr" evidence="5">
    <location>
        <position position="76"/>
    </location>
</feature>
<dbReference type="GO" id="GO:0016491">
    <property type="term" value="F:oxidoreductase activity"/>
    <property type="evidence" value="ECO:0007669"/>
    <property type="project" value="UniProtKB-KW"/>
</dbReference>
<evidence type="ECO:0000259" key="6">
    <source>
        <dbReference type="Pfam" id="PF00248"/>
    </source>
</evidence>
<reference evidence="7" key="1">
    <citation type="journal article" date="2020" name="Stud. Mycol.">
        <title>101 Dothideomycetes genomes: a test case for predicting lifestyles and emergence of pathogens.</title>
        <authorList>
            <person name="Haridas S."/>
            <person name="Albert R."/>
            <person name="Binder M."/>
            <person name="Bloem J."/>
            <person name="Labutti K."/>
            <person name="Salamov A."/>
            <person name="Andreopoulos B."/>
            <person name="Baker S."/>
            <person name="Barry K."/>
            <person name="Bills G."/>
            <person name="Bluhm B."/>
            <person name="Cannon C."/>
            <person name="Castanera R."/>
            <person name="Culley D."/>
            <person name="Daum C."/>
            <person name="Ezra D."/>
            <person name="Gonzalez J."/>
            <person name="Henrissat B."/>
            <person name="Kuo A."/>
            <person name="Liang C."/>
            <person name="Lipzen A."/>
            <person name="Lutzoni F."/>
            <person name="Magnuson J."/>
            <person name="Mondo S."/>
            <person name="Nolan M."/>
            <person name="Ohm R."/>
            <person name="Pangilinan J."/>
            <person name="Park H.-J."/>
            <person name="Ramirez L."/>
            <person name="Alfaro M."/>
            <person name="Sun H."/>
            <person name="Tritt A."/>
            <person name="Yoshinaga Y."/>
            <person name="Zwiers L.-H."/>
            <person name="Turgeon B."/>
            <person name="Goodwin S."/>
            <person name="Spatafora J."/>
            <person name="Crous P."/>
            <person name="Grigoriev I."/>
        </authorList>
    </citation>
    <scope>NUCLEOTIDE SEQUENCE</scope>
    <source>
        <strain evidence="7">CBS 121410</strain>
    </source>
</reference>